<evidence type="ECO:0000259" key="1">
    <source>
        <dbReference type="Pfam" id="PF20150"/>
    </source>
</evidence>
<reference evidence="2 3" key="1">
    <citation type="submission" date="2016-11" db="EMBL/GenBank/DDBJ databases">
        <title>Draft Genome Assembly of Colletotrichum chlorophyti a pathogen of herbaceous plants.</title>
        <authorList>
            <person name="Gan P."/>
            <person name="Narusaka M."/>
            <person name="Tsushima A."/>
            <person name="Narusaka Y."/>
            <person name="Takano Y."/>
            <person name="Shirasu K."/>
        </authorList>
    </citation>
    <scope>NUCLEOTIDE SEQUENCE [LARGE SCALE GENOMIC DNA]</scope>
    <source>
        <strain evidence="2 3">NTL11</strain>
    </source>
</reference>
<dbReference type="EMBL" id="MPGH01000014">
    <property type="protein sequence ID" value="OLN96804.1"/>
    <property type="molecule type" value="Genomic_DNA"/>
</dbReference>
<feature type="domain" description="2EXR" evidence="1">
    <location>
        <begin position="73"/>
        <end position="184"/>
    </location>
</feature>
<name>A0A1Q8S5S0_9PEZI</name>
<gene>
    <name evidence="2" type="ORF">CCHL11_02281</name>
</gene>
<dbReference type="AlphaFoldDB" id="A0A1Q8S5S0"/>
<dbReference type="Pfam" id="PF20150">
    <property type="entry name" value="2EXR"/>
    <property type="match status" value="1"/>
</dbReference>
<accession>A0A1Q8S5S0</accession>
<dbReference type="Proteomes" id="UP000186583">
    <property type="component" value="Unassembled WGS sequence"/>
</dbReference>
<protein>
    <recommendedName>
        <fullName evidence="1">2EXR domain-containing protein</fullName>
    </recommendedName>
</protein>
<dbReference type="OrthoDB" id="5242916at2759"/>
<dbReference type="InterPro" id="IPR045518">
    <property type="entry name" value="2EXR"/>
</dbReference>
<sequence>MDQMCELALDSAEWLSTFARAFPAKTYLKKPSQVATAGSLQQKQLNAHVHADSLPLPEDNRSLSSSPVALRTFTRFTDLPAELRLKIWDQAVAGPLMHVFDVCFPSWRGNGRSKRAFQDVDEGISEENHKRWTKYSESAFLDSVEVGPAELTRRTEVARHAYDPSGYKLRRSQRLACTEALAAAAKRLGGRNMNTVYLPGRREKVEYERDKDVLFLRFRDGGALKDLCHGVLLGEFNASGAGRLNGLLEGPWSVEMAQTLHDACRIALDVTETWVAATVGSVLLEEVAYLAYCLQHDLQVLYLVDYCHRRCTRCNRQEDGLPSQLHTRGELYQRLHRVADEAMTRSPDVIHGVGKTYYEVFDLEGLGWSEEHPTYIFARAIDETVRSQQADTGARSFQGVRVLVVEDEVVEGVDTTTLVDCNPSAAPDSRADQLANMTWRWWG</sequence>
<evidence type="ECO:0000313" key="3">
    <source>
        <dbReference type="Proteomes" id="UP000186583"/>
    </source>
</evidence>
<keyword evidence="3" id="KW-1185">Reference proteome</keyword>
<evidence type="ECO:0000313" key="2">
    <source>
        <dbReference type="EMBL" id="OLN96804.1"/>
    </source>
</evidence>
<proteinExistence type="predicted"/>
<organism evidence="2 3">
    <name type="scientific">Colletotrichum chlorophyti</name>
    <dbReference type="NCBI Taxonomy" id="708187"/>
    <lineage>
        <taxon>Eukaryota</taxon>
        <taxon>Fungi</taxon>
        <taxon>Dikarya</taxon>
        <taxon>Ascomycota</taxon>
        <taxon>Pezizomycotina</taxon>
        <taxon>Sordariomycetes</taxon>
        <taxon>Hypocreomycetidae</taxon>
        <taxon>Glomerellales</taxon>
        <taxon>Glomerellaceae</taxon>
        <taxon>Colletotrichum</taxon>
    </lineage>
</organism>
<comment type="caution">
    <text evidence="2">The sequence shown here is derived from an EMBL/GenBank/DDBJ whole genome shotgun (WGS) entry which is preliminary data.</text>
</comment>